<dbReference type="AlphaFoldDB" id="A0A9Q7UTZ0"/>
<dbReference type="Proteomes" id="UP000254259">
    <property type="component" value="Chromosome CBM2636"/>
</dbReference>
<proteinExistence type="predicted"/>
<organism evidence="1 2">
    <name type="scientific">Cupriavidus taiwanensis</name>
    <dbReference type="NCBI Taxonomy" id="164546"/>
    <lineage>
        <taxon>Bacteria</taxon>
        <taxon>Pseudomonadati</taxon>
        <taxon>Pseudomonadota</taxon>
        <taxon>Betaproteobacteria</taxon>
        <taxon>Burkholderiales</taxon>
        <taxon>Burkholderiaceae</taxon>
        <taxon>Cupriavidus</taxon>
    </lineage>
</organism>
<sequence length="105" mass="11717">MPEGAGARQAGDVIHSRELNILQYPPHRPLRAWAIARQVFQQASSLGQNSPCRAPCHVGPTCLPVRSAADLHSVMHNAFHSRFHSVLHRGVRRCAPPARPRCWRC</sequence>
<evidence type="ECO:0000313" key="1">
    <source>
        <dbReference type="EMBL" id="SPD66283.1"/>
    </source>
</evidence>
<evidence type="ECO:0000313" key="2">
    <source>
        <dbReference type="Proteomes" id="UP000254259"/>
    </source>
</evidence>
<gene>
    <name evidence="1" type="ORF">CBM2636_20817</name>
</gene>
<dbReference type="EMBL" id="LT984813">
    <property type="protein sequence ID" value="SPD66283.1"/>
    <property type="molecule type" value="Genomic_DNA"/>
</dbReference>
<accession>A0A9Q7UTZ0</accession>
<name>A0A9Q7UTZ0_9BURK</name>
<reference evidence="1 2" key="1">
    <citation type="submission" date="2018-01" db="EMBL/GenBank/DDBJ databases">
        <authorList>
            <person name="Clerissi C."/>
        </authorList>
    </citation>
    <scope>NUCLEOTIDE SEQUENCE [LARGE SCALE GENOMIC DNA]</scope>
    <source>
        <strain evidence="1">Cupriavidus taiwanensis SWF 66322</strain>
    </source>
</reference>
<protein>
    <submittedName>
        <fullName evidence="1">Uncharacterized protein</fullName>
    </submittedName>
</protein>